<evidence type="ECO:0000313" key="12">
    <source>
        <dbReference type="Proteomes" id="UP000007110"/>
    </source>
</evidence>
<organism evidence="11 12">
    <name type="scientific">Strongylocentrotus purpuratus</name>
    <name type="common">Purple sea urchin</name>
    <dbReference type="NCBI Taxonomy" id="7668"/>
    <lineage>
        <taxon>Eukaryota</taxon>
        <taxon>Metazoa</taxon>
        <taxon>Echinodermata</taxon>
        <taxon>Eleutherozoa</taxon>
        <taxon>Echinozoa</taxon>
        <taxon>Echinoidea</taxon>
        <taxon>Euechinoidea</taxon>
        <taxon>Echinacea</taxon>
        <taxon>Camarodonta</taxon>
        <taxon>Echinidea</taxon>
        <taxon>Strongylocentrotidae</taxon>
        <taxon>Strongylocentrotus</taxon>
    </lineage>
</organism>
<dbReference type="EnsemblMetazoa" id="XM_030983826">
    <property type="protein sequence ID" value="XP_030839686"/>
    <property type="gene ID" value="LOC115923360"/>
</dbReference>
<accession>A0A7M7NPF5</accession>
<keyword evidence="12" id="KW-1185">Reference proteome</keyword>
<sequence length="344" mass="38815">MTVVISIDRYLAVCFPVHRRPTVRRAVIIVMFANLLVFLLVAPSITVTHYDDFIKDCLYRWDINWFTQYDKYILQGYAITCLSTTSLLYCRVIYALRRQSKVRALLIKNPASATAAHNGPGDRCNVLNRDGNTAFALSTDNVSDQSGNSNMLIDEGGVTEDQTGVSGIQNGFSNIGVHPKHLQGESKAEEESQTAATVALESQKSVHDETKPMQRQESGNIPDALDTATATVLTAVPLARTRPAEPHTINTNRQAEKRLTLMLGCVTVIFVVSLLPLLLGRYVPIETRRAFMNRSNLHHTVYAIFFRLYEINSIINLFVYWKLNRRFRKDCQEIFVQVKGIIFE</sequence>
<dbReference type="SUPFAM" id="SSF81321">
    <property type="entry name" value="Family A G protein-coupled receptor-like"/>
    <property type="match status" value="1"/>
</dbReference>
<dbReference type="KEGG" id="spu:115923360"/>
<dbReference type="Proteomes" id="UP000007110">
    <property type="component" value="Unassembled WGS sequence"/>
</dbReference>
<keyword evidence="2 9" id="KW-0812">Transmembrane</keyword>
<keyword evidence="7" id="KW-0807">Transducer</keyword>
<feature type="domain" description="G-protein coupled receptors family 1 profile" evidence="10">
    <location>
        <begin position="1"/>
        <end position="320"/>
    </location>
</feature>
<dbReference type="InParanoid" id="A0A7M7NPF5"/>
<dbReference type="InterPro" id="IPR017452">
    <property type="entry name" value="GPCR_Rhodpsn_7TM"/>
</dbReference>
<dbReference type="GO" id="GO:0005886">
    <property type="term" value="C:plasma membrane"/>
    <property type="evidence" value="ECO:0000318"/>
    <property type="project" value="GO_Central"/>
</dbReference>
<evidence type="ECO:0000259" key="10">
    <source>
        <dbReference type="PROSITE" id="PS50262"/>
    </source>
</evidence>
<feature type="compositionally biased region" description="Basic and acidic residues" evidence="8">
    <location>
        <begin position="204"/>
        <end position="214"/>
    </location>
</feature>
<dbReference type="RefSeq" id="XP_030839686.1">
    <property type="nucleotide sequence ID" value="XM_030983826.1"/>
</dbReference>
<evidence type="ECO:0000256" key="5">
    <source>
        <dbReference type="ARBA" id="ARBA00023136"/>
    </source>
</evidence>
<comment type="subcellular location">
    <subcellularLocation>
        <location evidence="1">Membrane</location>
        <topology evidence="1">Multi-pass membrane protein</topology>
    </subcellularLocation>
</comment>
<dbReference type="GeneID" id="115923360"/>
<dbReference type="Gene3D" id="1.20.1070.10">
    <property type="entry name" value="Rhodopsin 7-helix transmembrane proteins"/>
    <property type="match status" value="2"/>
</dbReference>
<dbReference type="GO" id="GO:0008528">
    <property type="term" value="F:G protein-coupled peptide receptor activity"/>
    <property type="evidence" value="ECO:0000318"/>
    <property type="project" value="GO_Central"/>
</dbReference>
<evidence type="ECO:0000256" key="8">
    <source>
        <dbReference type="SAM" id="MobiDB-lite"/>
    </source>
</evidence>
<dbReference type="PANTHER" id="PTHR24238:SF47">
    <property type="entry name" value="ECDYSTEROIDS_DOPAMINE RECEPTOR-RELATED"/>
    <property type="match status" value="1"/>
</dbReference>
<evidence type="ECO:0000256" key="9">
    <source>
        <dbReference type="SAM" id="Phobius"/>
    </source>
</evidence>
<keyword evidence="3 9" id="KW-1133">Transmembrane helix</keyword>
<dbReference type="AlphaFoldDB" id="A0A7M7NPF5"/>
<evidence type="ECO:0000256" key="2">
    <source>
        <dbReference type="ARBA" id="ARBA00022692"/>
    </source>
</evidence>
<evidence type="ECO:0000256" key="6">
    <source>
        <dbReference type="ARBA" id="ARBA00023170"/>
    </source>
</evidence>
<feature type="region of interest" description="Disordered" evidence="8">
    <location>
        <begin position="201"/>
        <end position="221"/>
    </location>
</feature>
<feature type="transmembrane region" description="Helical" evidence="9">
    <location>
        <begin position="299"/>
        <end position="319"/>
    </location>
</feature>
<dbReference type="GO" id="GO:0007218">
    <property type="term" value="P:neuropeptide signaling pathway"/>
    <property type="evidence" value="ECO:0000318"/>
    <property type="project" value="GO_Central"/>
</dbReference>
<evidence type="ECO:0000256" key="3">
    <source>
        <dbReference type="ARBA" id="ARBA00022989"/>
    </source>
</evidence>
<protein>
    <recommendedName>
        <fullName evidence="10">G-protein coupled receptors family 1 profile domain-containing protein</fullName>
    </recommendedName>
</protein>
<feature type="transmembrane region" description="Helical" evidence="9">
    <location>
        <begin position="259"/>
        <end position="279"/>
    </location>
</feature>
<feature type="transmembrane region" description="Helical" evidence="9">
    <location>
        <begin position="72"/>
        <end position="94"/>
    </location>
</feature>
<proteinExistence type="predicted"/>
<dbReference type="CDD" id="cd00637">
    <property type="entry name" value="7tm_classA_rhodopsin-like"/>
    <property type="match status" value="1"/>
</dbReference>
<feature type="transmembrane region" description="Helical" evidence="9">
    <location>
        <begin position="26"/>
        <end position="45"/>
    </location>
</feature>
<name>A0A7M7NPF5_STRPU</name>
<evidence type="ECO:0000256" key="4">
    <source>
        <dbReference type="ARBA" id="ARBA00023040"/>
    </source>
</evidence>
<dbReference type="OMA" id="FRKDCQE"/>
<keyword evidence="4" id="KW-0297">G-protein coupled receptor</keyword>
<dbReference type="PROSITE" id="PS50262">
    <property type="entry name" value="G_PROTEIN_RECEP_F1_2"/>
    <property type="match status" value="1"/>
</dbReference>
<evidence type="ECO:0000313" key="11">
    <source>
        <dbReference type="EnsemblMetazoa" id="XP_030839686"/>
    </source>
</evidence>
<reference evidence="11" key="2">
    <citation type="submission" date="2021-01" db="UniProtKB">
        <authorList>
            <consortium name="EnsemblMetazoa"/>
        </authorList>
    </citation>
    <scope>IDENTIFICATION</scope>
</reference>
<reference evidence="12" key="1">
    <citation type="submission" date="2015-02" db="EMBL/GenBank/DDBJ databases">
        <title>Genome sequencing for Strongylocentrotus purpuratus.</title>
        <authorList>
            <person name="Murali S."/>
            <person name="Liu Y."/>
            <person name="Vee V."/>
            <person name="English A."/>
            <person name="Wang M."/>
            <person name="Skinner E."/>
            <person name="Han Y."/>
            <person name="Muzny D.M."/>
            <person name="Worley K.C."/>
            <person name="Gibbs R.A."/>
        </authorList>
    </citation>
    <scope>NUCLEOTIDE SEQUENCE</scope>
</reference>
<dbReference type="Pfam" id="PF00001">
    <property type="entry name" value="7tm_1"/>
    <property type="match status" value="1"/>
</dbReference>
<dbReference type="InterPro" id="IPR000276">
    <property type="entry name" value="GPCR_Rhodpsn"/>
</dbReference>
<evidence type="ECO:0000256" key="1">
    <source>
        <dbReference type="ARBA" id="ARBA00004141"/>
    </source>
</evidence>
<dbReference type="OrthoDB" id="6144223at2759"/>
<keyword evidence="5 9" id="KW-0472">Membrane</keyword>
<dbReference type="PANTHER" id="PTHR24238">
    <property type="entry name" value="G-PROTEIN COUPLED RECEPTOR"/>
    <property type="match status" value="1"/>
</dbReference>
<evidence type="ECO:0000256" key="7">
    <source>
        <dbReference type="ARBA" id="ARBA00023224"/>
    </source>
</evidence>
<keyword evidence="6" id="KW-0675">Receptor</keyword>